<organism evidence="1 2">
    <name type="scientific">Plakobranchus ocellatus</name>
    <dbReference type="NCBI Taxonomy" id="259542"/>
    <lineage>
        <taxon>Eukaryota</taxon>
        <taxon>Metazoa</taxon>
        <taxon>Spiralia</taxon>
        <taxon>Lophotrochozoa</taxon>
        <taxon>Mollusca</taxon>
        <taxon>Gastropoda</taxon>
        <taxon>Heterobranchia</taxon>
        <taxon>Euthyneura</taxon>
        <taxon>Panpulmonata</taxon>
        <taxon>Sacoglossa</taxon>
        <taxon>Placobranchoidea</taxon>
        <taxon>Plakobranchidae</taxon>
        <taxon>Plakobranchus</taxon>
    </lineage>
</organism>
<dbReference type="EMBL" id="BLXT01003845">
    <property type="protein sequence ID" value="GFO07216.1"/>
    <property type="molecule type" value="Genomic_DNA"/>
</dbReference>
<protein>
    <submittedName>
        <fullName evidence="1">Uncharacterized protein</fullName>
    </submittedName>
</protein>
<accession>A0AAV4AKV5</accession>
<name>A0AAV4AKV5_9GAST</name>
<dbReference type="Proteomes" id="UP000735302">
    <property type="component" value="Unassembled WGS sequence"/>
</dbReference>
<evidence type="ECO:0000313" key="1">
    <source>
        <dbReference type="EMBL" id="GFO07216.1"/>
    </source>
</evidence>
<sequence length="113" mass="12143">MPDEGTLTGPTGAEGIYYTSSLYAARRGDVWGMAGWGGPYPKKVRIAVAALFWHAVQWRRLGSGVGGTVGVAGLGCSVDVVRTLRASVQWTQESLPDISDFLGRYYYLDLGLA</sequence>
<proteinExistence type="predicted"/>
<comment type="caution">
    <text evidence="1">The sequence shown here is derived from an EMBL/GenBank/DDBJ whole genome shotgun (WGS) entry which is preliminary data.</text>
</comment>
<dbReference type="AlphaFoldDB" id="A0AAV4AKV5"/>
<keyword evidence="2" id="KW-1185">Reference proteome</keyword>
<reference evidence="1 2" key="1">
    <citation type="journal article" date="2021" name="Elife">
        <title>Chloroplast acquisition without the gene transfer in kleptoplastic sea slugs, Plakobranchus ocellatus.</title>
        <authorList>
            <person name="Maeda T."/>
            <person name="Takahashi S."/>
            <person name="Yoshida T."/>
            <person name="Shimamura S."/>
            <person name="Takaki Y."/>
            <person name="Nagai Y."/>
            <person name="Toyoda A."/>
            <person name="Suzuki Y."/>
            <person name="Arimoto A."/>
            <person name="Ishii H."/>
            <person name="Satoh N."/>
            <person name="Nishiyama T."/>
            <person name="Hasebe M."/>
            <person name="Maruyama T."/>
            <person name="Minagawa J."/>
            <person name="Obokata J."/>
            <person name="Shigenobu S."/>
        </authorList>
    </citation>
    <scope>NUCLEOTIDE SEQUENCE [LARGE SCALE GENOMIC DNA]</scope>
</reference>
<evidence type="ECO:0000313" key="2">
    <source>
        <dbReference type="Proteomes" id="UP000735302"/>
    </source>
</evidence>
<gene>
    <name evidence="1" type="ORF">PoB_003372100</name>
</gene>